<dbReference type="PANTHER" id="PTHR19879:SF9">
    <property type="entry name" value="TRANSCRIPTION INITIATION FACTOR TFIID SUBUNIT 5"/>
    <property type="match status" value="1"/>
</dbReference>
<name>A0A8I3A691_9AGAM</name>
<dbReference type="Gene3D" id="2.130.10.10">
    <property type="entry name" value="YVTN repeat-like/Quinoprotein amine dehydrogenase"/>
    <property type="match status" value="3"/>
</dbReference>
<evidence type="ECO:0000256" key="2">
    <source>
        <dbReference type="ARBA" id="ARBA00022737"/>
    </source>
</evidence>
<dbReference type="InterPro" id="IPR001680">
    <property type="entry name" value="WD40_rpt"/>
</dbReference>
<protein>
    <submittedName>
        <fullName evidence="4">Quinon protein alcohol dehydrogenase-like superfamily</fullName>
    </submittedName>
</protein>
<dbReference type="PROSITE" id="PS00678">
    <property type="entry name" value="WD_REPEATS_1"/>
    <property type="match status" value="1"/>
</dbReference>
<proteinExistence type="predicted"/>
<dbReference type="InterPro" id="IPR011047">
    <property type="entry name" value="Quinoprotein_ADH-like_sf"/>
</dbReference>
<dbReference type="SUPFAM" id="SSF50998">
    <property type="entry name" value="Quinoprotein alcohol dehydrogenase-like"/>
    <property type="match status" value="1"/>
</dbReference>
<gene>
    <name evidence="4" type="ORF">JVT61DRAFT_8941</name>
</gene>
<keyword evidence="2" id="KW-0677">Repeat</keyword>
<evidence type="ECO:0000313" key="4">
    <source>
        <dbReference type="EMBL" id="KAG6371931.1"/>
    </source>
</evidence>
<sequence length="630" mass="69575">MSSPVPQGSVNDGPRPLLVIPANDDDSFSKLAYLPDGRRVVTGSSGGTVTVWNLENGGQEGTSMEHKSGIRGLAVTHDGKKIISSHGGEEGRVNVWDVESHKLVREWHCSQTYPLIAISPDDRFVAVGRWTVVICSMEGGQVNQSIRVGNHVWCISFSPNGDKLACGINHDIQVYDVETGALILGPLKGHNRDITCLLWSRDGDRLFSCSWDETIRCWNSDTGEQIGHPWTGHRDFVHSLSLSPDGSILASASWDKTVRFWDATTGDPVGQHLRHDGSVYNIYFSPSGEFVASIDYEKIYLWRVPWWGSVQSQISLANFGAPRNTVHLAQLSLFHPPPPYSTHIPGTGQVLHLDFDAVTPASNHLTTTALVLNPLLNSLVQDPNTDPPDTSATSDQVDLQCMIPDLSLGLDECQRIFDIRLRTLVELATSKGLRVSHDLIPSRLPHGVQNTSLTWSGMESVVDAEHNSMHAFGTEPSTSVFRSTPNGDPKRIRKIDKIKQKLVDMLREIGFKLSNGRLPWSTLEGDLWKKGCTILNWPHGVVRDRDKGISGLSAEDTDRLHDALFVDEQRIRFIPCGEEPASSSDGATSLVVALGTDRPRDSDRSTTGKQQRFKVTTAATYIEPKKRRRI</sequence>
<dbReference type="Proteomes" id="UP000683000">
    <property type="component" value="Unassembled WGS sequence"/>
</dbReference>
<dbReference type="PROSITE" id="PS50294">
    <property type="entry name" value="WD_REPEATS_REGION"/>
    <property type="match status" value="3"/>
</dbReference>
<dbReference type="CDD" id="cd00200">
    <property type="entry name" value="WD40"/>
    <property type="match status" value="1"/>
</dbReference>
<feature type="repeat" description="WD" evidence="3">
    <location>
        <begin position="187"/>
        <end position="228"/>
    </location>
</feature>
<dbReference type="PROSITE" id="PS50082">
    <property type="entry name" value="WD_REPEATS_2"/>
    <property type="match status" value="3"/>
</dbReference>
<dbReference type="EMBL" id="JAGFBS010000031">
    <property type="protein sequence ID" value="KAG6371931.1"/>
    <property type="molecule type" value="Genomic_DNA"/>
</dbReference>
<evidence type="ECO:0000313" key="5">
    <source>
        <dbReference type="Proteomes" id="UP000683000"/>
    </source>
</evidence>
<accession>A0A8I3A691</accession>
<feature type="repeat" description="WD" evidence="3">
    <location>
        <begin position="21"/>
        <end position="62"/>
    </location>
</feature>
<dbReference type="Pfam" id="PF00400">
    <property type="entry name" value="WD40"/>
    <property type="match status" value="5"/>
</dbReference>
<comment type="caution">
    <text evidence="4">The sequence shown here is derived from an EMBL/GenBank/DDBJ whole genome shotgun (WGS) entry which is preliminary data.</text>
</comment>
<dbReference type="PANTHER" id="PTHR19879">
    <property type="entry name" value="TRANSCRIPTION INITIATION FACTOR TFIID"/>
    <property type="match status" value="1"/>
</dbReference>
<dbReference type="InterPro" id="IPR019775">
    <property type="entry name" value="WD40_repeat_CS"/>
</dbReference>
<organism evidence="4 5">
    <name type="scientific">Boletus reticuloceps</name>
    <dbReference type="NCBI Taxonomy" id="495285"/>
    <lineage>
        <taxon>Eukaryota</taxon>
        <taxon>Fungi</taxon>
        <taxon>Dikarya</taxon>
        <taxon>Basidiomycota</taxon>
        <taxon>Agaricomycotina</taxon>
        <taxon>Agaricomycetes</taxon>
        <taxon>Agaricomycetidae</taxon>
        <taxon>Boletales</taxon>
        <taxon>Boletineae</taxon>
        <taxon>Boletaceae</taxon>
        <taxon>Boletoideae</taxon>
        <taxon>Boletus</taxon>
    </lineage>
</organism>
<keyword evidence="1 3" id="KW-0853">WD repeat</keyword>
<reference evidence="4" key="1">
    <citation type="submission" date="2021-03" db="EMBL/GenBank/DDBJ databases">
        <title>Evolutionary innovations through gain and loss of genes in the ectomycorrhizal Boletales.</title>
        <authorList>
            <person name="Wu G."/>
            <person name="Miyauchi S."/>
            <person name="Morin E."/>
            <person name="Yang Z.-L."/>
            <person name="Xu J."/>
            <person name="Martin F.M."/>
        </authorList>
    </citation>
    <scope>NUCLEOTIDE SEQUENCE</scope>
    <source>
        <strain evidence="4">BR01</strain>
    </source>
</reference>
<keyword evidence="5" id="KW-1185">Reference proteome</keyword>
<dbReference type="InterPro" id="IPR015943">
    <property type="entry name" value="WD40/YVTN_repeat-like_dom_sf"/>
</dbReference>
<evidence type="ECO:0000256" key="3">
    <source>
        <dbReference type="PROSITE-ProRule" id="PRU00221"/>
    </source>
</evidence>
<feature type="repeat" description="WD" evidence="3">
    <location>
        <begin position="230"/>
        <end position="271"/>
    </location>
</feature>
<evidence type="ECO:0000256" key="1">
    <source>
        <dbReference type="ARBA" id="ARBA00022574"/>
    </source>
</evidence>
<dbReference type="SMART" id="SM00320">
    <property type="entry name" value="WD40"/>
    <property type="match status" value="6"/>
</dbReference>
<dbReference type="AlphaFoldDB" id="A0A8I3A691"/>
<dbReference type="OrthoDB" id="2673966at2759"/>